<dbReference type="PANTHER" id="PTHR23416">
    <property type="entry name" value="SIALIC ACID SYNTHASE-RELATED"/>
    <property type="match status" value="1"/>
</dbReference>
<name>A0A2M7U0E1_9BACT</name>
<accession>A0A2M7U0E1</accession>
<gene>
    <name evidence="5" type="ORF">COY16_01780</name>
</gene>
<evidence type="ECO:0000313" key="6">
    <source>
        <dbReference type="Proteomes" id="UP000228503"/>
    </source>
</evidence>
<comment type="similarity">
    <text evidence="1">Belongs to the transferase hexapeptide repeat family.</text>
</comment>
<keyword evidence="2 5" id="KW-0808">Transferase</keyword>
<dbReference type="InterPro" id="IPR051159">
    <property type="entry name" value="Hexapeptide_acetyltransf"/>
</dbReference>
<keyword evidence="3" id="KW-0677">Repeat</keyword>
<dbReference type="AlphaFoldDB" id="A0A2M7U0E1"/>
<evidence type="ECO:0000256" key="3">
    <source>
        <dbReference type="ARBA" id="ARBA00022737"/>
    </source>
</evidence>
<keyword evidence="5" id="KW-0012">Acyltransferase</keyword>
<sequence length="203" mass="21883">MKITDKDGNSLSPVQTVDKVSQRAQQTLLEIELFILSAVGWIPVSMVRTILYRLAGIKIGSKSVINVGARMYNPELITIGNDSIIGEGAILDGRDTLTIGDHVDIASQVMIYNSQHDINDATFSATQEPVKIEDYVFIGPRSIILPGVTIGRGAVVGAGAVVTKDVGPFSIVGGVPAQKIGERKNKNPSYQLRRKGLFDFIFG</sequence>
<protein>
    <submittedName>
        <fullName evidence="5">Acyltransferase</fullName>
    </submittedName>
</protein>
<dbReference type="Pfam" id="PF00132">
    <property type="entry name" value="Hexapep"/>
    <property type="match status" value="1"/>
</dbReference>
<dbReference type="GO" id="GO:0008374">
    <property type="term" value="F:O-acyltransferase activity"/>
    <property type="evidence" value="ECO:0007669"/>
    <property type="project" value="TreeGrafter"/>
</dbReference>
<evidence type="ECO:0000256" key="1">
    <source>
        <dbReference type="ARBA" id="ARBA00007274"/>
    </source>
</evidence>
<comment type="caution">
    <text evidence="5">The sequence shown here is derived from an EMBL/GenBank/DDBJ whole genome shotgun (WGS) entry which is preliminary data.</text>
</comment>
<dbReference type="CDD" id="cd04647">
    <property type="entry name" value="LbH_MAT_like"/>
    <property type="match status" value="1"/>
</dbReference>
<dbReference type="InterPro" id="IPR011004">
    <property type="entry name" value="Trimer_LpxA-like_sf"/>
</dbReference>
<proteinExistence type="inferred from homology"/>
<evidence type="ECO:0000313" key="5">
    <source>
        <dbReference type="EMBL" id="PIZ63538.1"/>
    </source>
</evidence>
<dbReference type="Gene3D" id="2.160.10.10">
    <property type="entry name" value="Hexapeptide repeat proteins"/>
    <property type="match status" value="1"/>
</dbReference>
<dbReference type="GO" id="GO:0005829">
    <property type="term" value="C:cytosol"/>
    <property type="evidence" value="ECO:0007669"/>
    <property type="project" value="TreeGrafter"/>
</dbReference>
<dbReference type="SUPFAM" id="SSF51161">
    <property type="entry name" value="Trimeric LpxA-like enzymes"/>
    <property type="match status" value="1"/>
</dbReference>
<dbReference type="InterPro" id="IPR001451">
    <property type="entry name" value="Hexapep"/>
</dbReference>
<dbReference type="PROSITE" id="PS00101">
    <property type="entry name" value="HEXAPEP_TRANSFERASES"/>
    <property type="match status" value="1"/>
</dbReference>
<keyword evidence="4" id="KW-1133">Transmembrane helix</keyword>
<organism evidence="5 6">
    <name type="scientific">Candidatus Roizmanbacteria bacterium CG_4_10_14_0_2_um_filter_39_13</name>
    <dbReference type="NCBI Taxonomy" id="1974825"/>
    <lineage>
        <taxon>Bacteria</taxon>
        <taxon>Candidatus Roizmaniibacteriota</taxon>
    </lineage>
</organism>
<dbReference type="InterPro" id="IPR018357">
    <property type="entry name" value="Hexapep_transf_CS"/>
</dbReference>
<evidence type="ECO:0000256" key="4">
    <source>
        <dbReference type="SAM" id="Phobius"/>
    </source>
</evidence>
<reference evidence="6" key="1">
    <citation type="submission" date="2017-09" db="EMBL/GenBank/DDBJ databases">
        <title>Depth-based differentiation of microbial function through sediment-hosted aquifers and enrichment of novel symbionts in the deep terrestrial subsurface.</title>
        <authorList>
            <person name="Probst A.J."/>
            <person name="Ladd B."/>
            <person name="Jarett J.K."/>
            <person name="Geller-Mcgrath D.E."/>
            <person name="Sieber C.M.K."/>
            <person name="Emerson J.B."/>
            <person name="Anantharaman K."/>
            <person name="Thomas B.C."/>
            <person name="Malmstrom R."/>
            <person name="Stieglmeier M."/>
            <person name="Klingl A."/>
            <person name="Woyke T."/>
            <person name="Ryan C.M."/>
            <person name="Banfield J.F."/>
        </authorList>
    </citation>
    <scope>NUCLEOTIDE SEQUENCE [LARGE SCALE GENOMIC DNA]</scope>
</reference>
<dbReference type="PANTHER" id="PTHR23416:SF23">
    <property type="entry name" value="ACETYLTRANSFERASE C18B11.09C-RELATED"/>
    <property type="match status" value="1"/>
</dbReference>
<feature type="transmembrane region" description="Helical" evidence="4">
    <location>
        <begin position="33"/>
        <end position="52"/>
    </location>
</feature>
<dbReference type="Proteomes" id="UP000228503">
    <property type="component" value="Unassembled WGS sequence"/>
</dbReference>
<keyword evidence="4" id="KW-0472">Membrane</keyword>
<keyword evidence="4" id="KW-0812">Transmembrane</keyword>
<evidence type="ECO:0000256" key="2">
    <source>
        <dbReference type="ARBA" id="ARBA00022679"/>
    </source>
</evidence>
<dbReference type="EMBL" id="PFOB01000019">
    <property type="protein sequence ID" value="PIZ63538.1"/>
    <property type="molecule type" value="Genomic_DNA"/>
</dbReference>